<feature type="compositionally biased region" description="Polar residues" evidence="1">
    <location>
        <begin position="57"/>
        <end position="67"/>
    </location>
</feature>
<protein>
    <submittedName>
        <fullName evidence="2">Uncharacterized protein</fullName>
    </submittedName>
</protein>
<accession>A0AA40G505</accession>
<gene>
    <name evidence="2" type="ORF">K0M31_017515</name>
</gene>
<name>A0AA40G505_9HYME</name>
<dbReference type="EMBL" id="JAHYIQ010000006">
    <property type="protein sequence ID" value="KAK1131227.1"/>
    <property type="molecule type" value="Genomic_DNA"/>
</dbReference>
<evidence type="ECO:0000313" key="2">
    <source>
        <dbReference type="EMBL" id="KAK1131227.1"/>
    </source>
</evidence>
<comment type="caution">
    <text evidence="2">The sequence shown here is derived from an EMBL/GenBank/DDBJ whole genome shotgun (WGS) entry which is preliminary data.</text>
</comment>
<evidence type="ECO:0000256" key="1">
    <source>
        <dbReference type="SAM" id="MobiDB-lite"/>
    </source>
</evidence>
<keyword evidence="3" id="KW-1185">Reference proteome</keyword>
<dbReference type="AlphaFoldDB" id="A0AA40G505"/>
<sequence>MIRLPGGTRTAAGETTFTRCAHHHHDDDDDDDDDQHQQNGVDDVLTSDGAPMISNYWPETNTTQQKARTPPLLAVYSSSGQFAHFGGSSGELEKGERAAWGFLESRRATFTELNGSRRVQRDRRAFLKFVRNLWERSS</sequence>
<proteinExistence type="predicted"/>
<feature type="region of interest" description="Disordered" evidence="1">
    <location>
        <begin position="21"/>
        <end position="68"/>
    </location>
</feature>
<reference evidence="2" key="1">
    <citation type="submission" date="2021-10" db="EMBL/GenBank/DDBJ databases">
        <title>Melipona bicolor Genome sequencing and assembly.</title>
        <authorList>
            <person name="Araujo N.S."/>
            <person name="Arias M.C."/>
        </authorList>
    </citation>
    <scope>NUCLEOTIDE SEQUENCE</scope>
    <source>
        <strain evidence="2">USP_2M_L1-L4_2017</strain>
        <tissue evidence="2">Whole body</tissue>
    </source>
</reference>
<organism evidence="2 3">
    <name type="scientific">Melipona bicolor</name>
    <dbReference type="NCBI Taxonomy" id="60889"/>
    <lineage>
        <taxon>Eukaryota</taxon>
        <taxon>Metazoa</taxon>
        <taxon>Ecdysozoa</taxon>
        <taxon>Arthropoda</taxon>
        <taxon>Hexapoda</taxon>
        <taxon>Insecta</taxon>
        <taxon>Pterygota</taxon>
        <taxon>Neoptera</taxon>
        <taxon>Endopterygota</taxon>
        <taxon>Hymenoptera</taxon>
        <taxon>Apocrita</taxon>
        <taxon>Aculeata</taxon>
        <taxon>Apoidea</taxon>
        <taxon>Anthophila</taxon>
        <taxon>Apidae</taxon>
        <taxon>Melipona</taxon>
    </lineage>
</organism>
<evidence type="ECO:0000313" key="3">
    <source>
        <dbReference type="Proteomes" id="UP001177670"/>
    </source>
</evidence>
<dbReference type="Proteomes" id="UP001177670">
    <property type="component" value="Unassembled WGS sequence"/>
</dbReference>